<evidence type="ECO:0000313" key="2">
    <source>
        <dbReference type="EMBL" id="CAD7405580.1"/>
    </source>
</evidence>
<feature type="domain" description="MADF" evidence="1">
    <location>
        <begin position="11"/>
        <end position="64"/>
    </location>
</feature>
<dbReference type="Pfam" id="PF10545">
    <property type="entry name" value="MADF_DNA_bdg"/>
    <property type="match status" value="1"/>
</dbReference>
<evidence type="ECO:0000259" key="1">
    <source>
        <dbReference type="Pfam" id="PF10545"/>
    </source>
</evidence>
<gene>
    <name evidence="2" type="ORF">TCEB3V08_LOCUS8049</name>
</gene>
<proteinExistence type="predicted"/>
<reference evidence="2" key="1">
    <citation type="submission" date="2020-11" db="EMBL/GenBank/DDBJ databases">
        <authorList>
            <person name="Tran Van P."/>
        </authorList>
    </citation>
    <scope>NUCLEOTIDE SEQUENCE</scope>
</reference>
<protein>
    <recommendedName>
        <fullName evidence="1">MADF domain-containing protein</fullName>
    </recommendedName>
</protein>
<dbReference type="EMBL" id="OC319491">
    <property type="protein sequence ID" value="CAD7405580.1"/>
    <property type="molecule type" value="Genomic_DNA"/>
</dbReference>
<name>A0A7R9D037_TIMCR</name>
<organism evidence="2">
    <name type="scientific">Timema cristinae</name>
    <name type="common">Walking stick</name>
    <dbReference type="NCBI Taxonomy" id="61476"/>
    <lineage>
        <taxon>Eukaryota</taxon>
        <taxon>Metazoa</taxon>
        <taxon>Ecdysozoa</taxon>
        <taxon>Arthropoda</taxon>
        <taxon>Hexapoda</taxon>
        <taxon>Insecta</taxon>
        <taxon>Pterygota</taxon>
        <taxon>Neoptera</taxon>
        <taxon>Polyneoptera</taxon>
        <taxon>Phasmatodea</taxon>
        <taxon>Timematodea</taxon>
        <taxon>Timematoidea</taxon>
        <taxon>Timematidae</taxon>
        <taxon>Timema</taxon>
    </lineage>
</organism>
<sequence>MSMQKHEEKDEKPVLYNLNLKDYHKDIAKLCDEVGICMKAPTADCRSMWASLRNVYARHTRQEKTYVPIMFKLWPVVNDIFSFRMLLLYTFTRIHSITYSISRVSHLGVTSVLPSSVGASLKSMQVVFAGAILSLTFLHQASNTSKTLLQLTSKCLLDVPWTIMRYGFISSLCWKYMFVKMHLPMGVNTSTQITFSLQN</sequence>
<accession>A0A7R9D037</accession>
<dbReference type="InterPro" id="IPR006578">
    <property type="entry name" value="MADF-dom"/>
</dbReference>
<dbReference type="AlphaFoldDB" id="A0A7R9D037"/>